<evidence type="ECO:0000259" key="4">
    <source>
        <dbReference type="PROSITE" id="PS50883"/>
    </source>
</evidence>
<dbReference type="PANTHER" id="PTHR44757:SF2">
    <property type="entry name" value="BIOFILM ARCHITECTURE MAINTENANCE PROTEIN MBAA"/>
    <property type="match status" value="1"/>
</dbReference>
<reference evidence="6 7" key="1">
    <citation type="submission" date="2019-12" db="EMBL/GenBank/DDBJ databases">
        <title>Genomic-based taxomic classification of the family Erythrobacteraceae.</title>
        <authorList>
            <person name="Xu L."/>
        </authorList>
    </citation>
    <scope>NUCLEOTIDE SEQUENCE [LARGE SCALE GENOMIC DNA]</scope>
    <source>
        <strain evidence="6 7">MCCC 1K02066</strain>
    </source>
</reference>
<evidence type="ECO:0000313" key="6">
    <source>
        <dbReference type="EMBL" id="MXP40913.1"/>
    </source>
</evidence>
<feature type="domain" description="EAL" evidence="4">
    <location>
        <begin position="541"/>
        <end position="792"/>
    </location>
</feature>
<dbReference type="Gene3D" id="3.30.450.20">
    <property type="entry name" value="PAS domain"/>
    <property type="match status" value="1"/>
</dbReference>
<feature type="transmembrane region" description="Helical" evidence="2">
    <location>
        <begin position="75"/>
        <end position="92"/>
    </location>
</feature>
<dbReference type="SUPFAM" id="SSF141868">
    <property type="entry name" value="EAL domain-like"/>
    <property type="match status" value="1"/>
</dbReference>
<evidence type="ECO:0000256" key="2">
    <source>
        <dbReference type="SAM" id="Phobius"/>
    </source>
</evidence>
<dbReference type="PROSITE" id="PS50113">
    <property type="entry name" value="PAC"/>
    <property type="match status" value="1"/>
</dbReference>
<dbReference type="CDD" id="cd01949">
    <property type="entry name" value="GGDEF"/>
    <property type="match status" value="1"/>
</dbReference>
<dbReference type="SMART" id="SM00091">
    <property type="entry name" value="PAS"/>
    <property type="match status" value="1"/>
</dbReference>
<feature type="region of interest" description="Disordered" evidence="1">
    <location>
        <begin position="1"/>
        <end position="66"/>
    </location>
</feature>
<dbReference type="InterPro" id="IPR035919">
    <property type="entry name" value="EAL_sf"/>
</dbReference>
<dbReference type="OrthoDB" id="9814202at2"/>
<dbReference type="InterPro" id="IPR052155">
    <property type="entry name" value="Biofilm_reg_signaling"/>
</dbReference>
<accession>A0A6I4UTT2</accession>
<dbReference type="Gene3D" id="3.20.20.450">
    <property type="entry name" value="EAL domain"/>
    <property type="match status" value="1"/>
</dbReference>
<dbReference type="AlphaFoldDB" id="A0A6I4UTT2"/>
<dbReference type="Gene3D" id="3.30.70.270">
    <property type="match status" value="1"/>
</dbReference>
<dbReference type="PROSITE" id="PS50883">
    <property type="entry name" value="EAL"/>
    <property type="match status" value="1"/>
</dbReference>
<dbReference type="InterPro" id="IPR043128">
    <property type="entry name" value="Rev_trsase/Diguanyl_cyclase"/>
</dbReference>
<dbReference type="SMART" id="SM00267">
    <property type="entry name" value="GGDEF"/>
    <property type="match status" value="1"/>
</dbReference>
<feature type="domain" description="GGDEF" evidence="5">
    <location>
        <begin position="399"/>
        <end position="532"/>
    </location>
</feature>
<proteinExistence type="predicted"/>
<dbReference type="CDD" id="cd00130">
    <property type="entry name" value="PAS"/>
    <property type="match status" value="1"/>
</dbReference>
<dbReference type="EMBL" id="WTYK01000002">
    <property type="protein sequence ID" value="MXP40913.1"/>
    <property type="molecule type" value="Genomic_DNA"/>
</dbReference>
<dbReference type="SUPFAM" id="SSF55785">
    <property type="entry name" value="PYP-like sensor domain (PAS domain)"/>
    <property type="match status" value="1"/>
</dbReference>
<comment type="caution">
    <text evidence="6">The sequence shown here is derived from an EMBL/GenBank/DDBJ whole genome shotgun (WGS) entry which is preliminary data.</text>
</comment>
<dbReference type="PANTHER" id="PTHR44757">
    <property type="entry name" value="DIGUANYLATE CYCLASE DGCP"/>
    <property type="match status" value="1"/>
</dbReference>
<dbReference type="InterPro" id="IPR009875">
    <property type="entry name" value="PilZ_domain"/>
</dbReference>
<dbReference type="InterPro" id="IPR000014">
    <property type="entry name" value="PAS"/>
</dbReference>
<feature type="compositionally biased region" description="Basic and acidic residues" evidence="1">
    <location>
        <begin position="36"/>
        <end position="57"/>
    </location>
</feature>
<dbReference type="InterPro" id="IPR001633">
    <property type="entry name" value="EAL_dom"/>
</dbReference>
<dbReference type="InterPro" id="IPR000700">
    <property type="entry name" value="PAS-assoc_C"/>
</dbReference>
<name>A0A6I4UTT2_9SPHN</name>
<gene>
    <name evidence="6" type="ORF">GRI75_04550</name>
</gene>
<evidence type="ECO:0000259" key="5">
    <source>
        <dbReference type="PROSITE" id="PS50887"/>
    </source>
</evidence>
<dbReference type="PROSITE" id="PS50887">
    <property type="entry name" value="GGDEF"/>
    <property type="match status" value="1"/>
</dbReference>
<dbReference type="Proteomes" id="UP000469159">
    <property type="component" value="Unassembled WGS sequence"/>
</dbReference>
<evidence type="ECO:0000256" key="1">
    <source>
        <dbReference type="SAM" id="MobiDB-lite"/>
    </source>
</evidence>
<dbReference type="Pfam" id="PF13426">
    <property type="entry name" value="PAS_9"/>
    <property type="match status" value="1"/>
</dbReference>
<keyword evidence="7" id="KW-1185">Reference proteome</keyword>
<dbReference type="SUPFAM" id="SSF55073">
    <property type="entry name" value="Nucleotide cyclase"/>
    <property type="match status" value="1"/>
</dbReference>
<dbReference type="CDD" id="cd01948">
    <property type="entry name" value="EAL"/>
    <property type="match status" value="1"/>
</dbReference>
<feature type="transmembrane region" description="Helical" evidence="2">
    <location>
        <begin position="188"/>
        <end position="218"/>
    </location>
</feature>
<dbReference type="SMART" id="SM00052">
    <property type="entry name" value="EAL"/>
    <property type="match status" value="1"/>
</dbReference>
<protein>
    <submittedName>
        <fullName evidence="6">EAL domain-containing protein</fullName>
    </submittedName>
</protein>
<evidence type="ECO:0000313" key="7">
    <source>
        <dbReference type="Proteomes" id="UP000469159"/>
    </source>
</evidence>
<feature type="domain" description="PAC" evidence="3">
    <location>
        <begin position="316"/>
        <end position="367"/>
    </location>
</feature>
<dbReference type="NCBIfam" id="TIGR00229">
    <property type="entry name" value="sensory_box"/>
    <property type="match status" value="1"/>
</dbReference>
<sequence length="903" mass="97860">MNGGLAEAHQGQDHAPGEAGERLPAPPIPSALAEPSDARAPERRRGSRRNTSEDRLPPADCEAEQPTMLPSGWRNLVLALFLAIALNCGLAGQLPPPPAMICFLLAMCGILSLRMARLAELSAEGASRYVPVLLAVLVPMGAFSAGTVLWATNGLLATGEVIATMVAVSTVAAAHFRKHAALILVIQLAAWAPVVVFGLPVAGAAWFAIGGIAAVFVAREQARADSERTQQRQARERAQTRARDILADYEETGQGWFWETDRRSQLTYVSGPVAKLLGQTQDALIGQPLTALFNLDRGEEGERTLLFHLSARSAFQELAVRAASRPGERWWSISGRPVYDQYDNFVGFRGSGTDLTEKRRSQEQASRLAHYDSLTGLANRLQMSQLLEKILSARQQMNRCCAVMLLDLDRFKQVNDTMGHPAGDALLKQVAQRIERVVGKLGRVGRLGGDEFQVIVPQRLDRARLGNLALDIINAVSQPYAVEGHSIVIGASVGIAIAPDDGATNDQLIRNADLALYAAKDAGRGRFHFYAENLHAVAEARAEVEKDLRKAIVQGELQLFYQPVVSTASERIAGFEALLRWNHPEKGWIPPDKFVSVAEDSGLIAQIGEWALRTACHHLASWPAEVRCAVNVSPLQFANRELPAIVTSAIAQAGIDPSRLELEITESVFLNDDEGTEAMFAALKRIGVRLALDDFGTGYSSLGYLKTAPFDKIKIDQSFVRGATEPGSRNGAIIASITSLAQALDMDTTAEGVETLDELDLVRMHGCSHVQGFIYDRPLDAAAATERLRTGLAAVAKGPRSSRAPRQRMLRRVMLEHSGQVYSATIRNMSGTGALIEGVWNVPVGTVFKVQLSERQTIAGTVRWSAQDRIGLEFAEALRPDGSGWSEAAQARPRLAKPLIKAG</sequence>
<evidence type="ECO:0000259" key="3">
    <source>
        <dbReference type="PROSITE" id="PS50113"/>
    </source>
</evidence>
<dbReference type="Pfam" id="PF07238">
    <property type="entry name" value="PilZ"/>
    <property type="match status" value="1"/>
</dbReference>
<dbReference type="InterPro" id="IPR029787">
    <property type="entry name" value="Nucleotide_cyclase"/>
</dbReference>
<dbReference type="InterPro" id="IPR000160">
    <property type="entry name" value="GGDEF_dom"/>
</dbReference>
<dbReference type="Pfam" id="PF00990">
    <property type="entry name" value="GGDEF"/>
    <property type="match status" value="1"/>
</dbReference>
<dbReference type="InterPro" id="IPR035965">
    <property type="entry name" value="PAS-like_dom_sf"/>
</dbReference>
<feature type="transmembrane region" description="Helical" evidence="2">
    <location>
        <begin position="98"/>
        <end position="117"/>
    </location>
</feature>
<organism evidence="6 7">
    <name type="scientific">Croceibacterium soli</name>
    <dbReference type="NCBI Taxonomy" id="1739690"/>
    <lineage>
        <taxon>Bacteria</taxon>
        <taxon>Pseudomonadati</taxon>
        <taxon>Pseudomonadota</taxon>
        <taxon>Alphaproteobacteria</taxon>
        <taxon>Sphingomonadales</taxon>
        <taxon>Erythrobacteraceae</taxon>
        <taxon>Croceibacterium</taxon>
    </lineage>
</organism>
<feature type="transmembrane region" description="Helical" evidence="2">
    <location>
        <begin position="129"/>
        <end position="150"/>
    </location>
</feature>
<keyword evidence="2" id="KW-0472">Membrane</keyword>
<keyword evidence="2" id="KW-1133">Transmembrane helix</keyword>
<dbReference type="SUPFAM" id="SSF141371">
    <property type="entry name" value="PilZ domain-like"/>
    <property type="match status" value="1"/>
</dbReference>
<dbReference type="GO" id="GO:0035438">
    <property type="term" value="F:cyclic-di-GMP binding"/>
    <property type="evidence" value="ECO:0007669"/>
    <property type="project" value="InterPro"/>
</dbReference>
<feature type="compositionally biased region" description="Basic and acidic residues" evidence="1">
    <location>
        <begin position="10"/>
        <end position="21"/>
    </location>
</feature>
<dbReference type="NCBIfam" id="TIGR00254">
    <property type="entry name" value="GGDEF"/>
    <property type="match status" value="1"/>
</dbReference>
<dbReference type="Pfam" id="PF00563">
    <property type="entry name" value="EAL"/>
    <property type="match status" value="1"/>
</dbReference>
<keyword evidence="2" id="KW-0812">Transmembrane</keyword>
<feature type="transmembrane region" description="Helical" evidence="2">
    <location>
        <begin position="156"/>
        <end position="176"/>
    </location>
</feature>